<evidence type="ECO:0000313" key="2">
    <source>
        <dbReference type="EnsemblMetazoa" id="XP_016660632.1"/>
    </source>
</evidence>
<feature type="signal peptide" evidence="1">
    <location>
        <begin position="1"/>
        <end position="18"/>
    </location>
</feature>
<sequence>MAWKLLITIYNFIVLAHCVDWSGKIYQTNAALEKENLMFCYECNTMVNGKSCSDFTNKEEYLRFSTKCTGDRKTCMVKRYSYTSSSNENITSGQQLWSLERNCSGKCEDGCIVIGERIKIYACQACCESPLCNVSNGSDRRSSTPSFVVCLTFLFLLLRTVVDQLQLPSSKRPSATFFSTSSSPSSAPFHLSSDTRHLTKKINKYFIFLSSIHNIFTSRFVAFNTSLVDFFPKKIINII</sequence>
<reference evidence="2" key="2">
    <citation type="submission" date="2022-06" db="UniProtKB">
        <authorList>
            <consortium name="EnsemblMetazoa"/>
        </authorList>
    </citation>
    <scope>IDENTIFICATION</scope>
</reference>
<evidence type="ECO:0000256" key="1">
    <source>
        <dbReference type="SAM" id="SignalP"/>
    </source>
</evidence>
<dbReference type="OrthoDB" id="6415465at2759"/>
<accession>A0A8R2H5F7</accession>
<dbReference type="KEGG" id="api:100569227"/>
<reference evidence="3" key="1">
    <citation type="submission" date="2010-06" db="EMBL/GenBank/DDBJ databases">
        <authorList>
            <person name="Jiang H."/>
            <person name="Abraham K."/>
            <person name="Ali S."/>
            <person name="Alsbrooks S.L."/>
            <person name="Anim B.N."/>
            <person name="Anosike U.S."/>
            <person name="Attaway T."/>
            <person name="Bandaranaike D.P."/>
            <person name="Battles P.K."/>
            <person name="Bell S.N."/>
            <person name="Bell A.V."/>
            <person name="Beltran B."/>
            <person name="Bickham C."/>
            <person name="Bustamante Y."/>
            <person name="Caleb T."/>
            <person name="Canada A."/>
            <person name="Cardenas V."/>
            <person name="Carter K."/>
            <person name="Chacko J."/>
            <person name="Chandrabose M.N."/>
            <person name="Chavez D."/>
            <person name="Chavez A."/>
            <person name="Chen L."/>
            <person name="Chu H.-S."/>
            <person name="Claassen K.J."/>
            <person name="Cockrell R."/>
            <person name="Collins M."/>
            <person name="Cooper J.A."/>
            <person name="Cree A."/>
            <person name="Curry S.M."/>
            <person name="Da Y."/>
            <person name="Dao M.D."/>
            <person name="Das B."/>
            <person name="Davila M.-L."/>
            <person name="Davy-Carroll L."/>
            <person name="Denson S."/>
            <person name="Dinh H."/>
            <person name="Ebong V.E."/>
            <person name="Edwards J.R."/>
            <person name="Egan A."/>
            <person name="El-Daye J."/>
            <person name="Escobedo L."/>
            <person name="Fernandez S."/>
            <person name="Fernando P.R."/>
            <person name="Flagg N."/>
            <person name="Forbes L.D."/>
            <person name="Fowler R.G."/>
            <person name="Fu Q."/>
            <person name="Gabisi R.A."/>
            <person name="Ganer J."/>
            <person name="Garbino Pronczuk A."/>
            <person name="Garcia R.M."/>
            <person name="Garner T."/>
            <person name="Garrett T.E."/>
            <person name="Gonzalez D.A."/>
            <person name="Hamid H."/>
            <person name="Hawkins E.S."/>
            <person name="Hirani K."/>
            <person name="Hogues M.E."/>
            <person name="Hollins B."/>
            <person name="Hsiao C.-H."/>
            <person name="Jabil R."/>
            <person name="James M.L."/>
            <person name="Jhangiani S.N."/>
            <person name="Johnson B."/>
            <person name="Johnson Q."/>
            <person name="Joshi V."/>
            <person name="Kalu J.B."/>
            <person name="Kam C."/>
            <person name="Kashfia A."/>
            <person name="Keebler J."/>
            <person name="Kisamo H."/>
            <person name="Kovar C.L."/>
            <person name="Lago L.A."/>
            <person name="Lai C.-Y."/>
            <person name="Laidlaw J."/>
            <person name="Lara F."/>
            <person name="Le T.-K."/>
            <person name="Lee S.L."/>
            <person name="Legall F.H."/>
            <person name="Lemon S.J."/>
            <person name="Lewis L.R."/>
            <person name="Li B."/>
            <person name="Liu Y."/>
            <person name="Liu Y.-S."/>
            <person name="Lopez J."/>
            <person name="Lozado R.J."/>
            <person name="Lu J."/>
            <person name="Madu R.C."/>
            <person name="Maheshwari M."/>
            <person name="Maheshwari R."/>
            <person name="Malloy K."/>
            <person name="Martinez E."/>
            <person name="Mathew T."/>
            <person name="Mercado I.C."/>
            <person name="Mercado C."/>
            <person name="Meyer B."/>
            <person name="Montgomery K."/>
            <person name="Morgan M.B."/>
            <person name="Munidasa M."/>
            <person name="Nazareth L.V."/>
            <person name="Nelson J."/>
            <person name="Ng B.M."/>
            <person name="Nguyen N.B."/>
            <person name="Nguyen P.Q."/>
            <person name="Nguyen T."/>
            <person name="Obregon M."/>
            <person name="Okwuonu G.O."/>
            <person name="Onwere C.G."/>
            <person name="Orozco G."/>
            <person name="Parra A."/>
            <person name="Patel S."/>
            <person name="Patil S."/>
            <person name="Perez A."/>
            <person name="Perez Y."/>
            <person name="Pham C."/>
            <person name="Primus E.L."/>
            <person name="Pu L.-L."/>
            <person name="Puazo M."/>
            <person name="Qin X."/>
            <person name="Quiroz J.B."/>
            <person name="Reese J."/>
            <person name="Richards S."/>
            <person name="Rives C.M."/>
            <person name="Robberts R."/>
            <person name="Ruiz S.J."/>
            <person name="Ruiz M.J."/>
            <person name="Santibanez J."/>
            <person name="Schneider B.W."/>
            <person name="Sisson I."/>
            <person name="Smith M."/>
            <person name="Sodergren E."/>
            <person name="Song X.-Z."/>
            <person name="Song B.B."/>
            <person name="Summersgill H."/>
            <person name="Thelus R."/>
            <person name="Thornton R.D."/>
            <person name="Trejos Z.Y."/>
            <person name="Usmani K."/>
            <person name="Vattathil S."/>
            <person name="Villasana D."/>
            <person name="Walker D.L."/>
            <person name="Wang S."/>
            <person name="Wang K."/>
            <person name="White C.S."/>
            <person name="Williams A.C."/>
            <person name="Williamson J."/>
            <person name="Wilson K."/>
            <person name="Woghiren I.O."/>
            <person name="Woodworth J.R."/>
            <person name="Worley K.C."/>
            <person name="Wright R.A."/>
            <person name="Wu W."/>
            <person name="Young L."/>
            <person name="Zhang L."/>
            <person name="Zhang J."/>
            <person name="Zhu Y."/>
            <person name="Muzny D.M."/>
            <person name="Weinstock G."/>
            <person name="Gibbs R.A."/>
        </authorList>
    </citation>
    <scope>NUCLEOTIDE SEQUENCE [LARGE SCALE GENOMIC DNA]</scope>
    <source>
        <strain evidence="3">LSR1</strain>
    </source>
</reference>
<organism evidence="2 3">
    <name type="scientific">Acyrthosiphon pisum</name>
    <name type="common">Pea aphid</name>
    <dbReference type="NCBI Taxonomy" id="7029"/>
    <lineage>
        <taxon>Eukaryota</taxon>
        <taxon>Metazoa</taxon>
        <taxon>Ecdysozoa</taxon>
        <taxon>Arthropoda</taxon>
        <taxon>Hexapoda</taxon>
        <taxon>Insecta</taxon>
        <taxon>Pterygota</taxon>
        <taxon>Neoptera</taxon>
        <taxon>Paraneoptera</taxon>
        <taxon>Hemiptera</taxon>
        <taxon>Sternorrhyncha</taxon>
        <taxon>Aphidomorpha</taxon>
        <taxon>Aphidoidea</taxon>
        <taxon>Aphididae</taxon>
        <taxon>Macrosiphini</taxon>
        <taxon>Acyrthosiphon</taxon>
    </lineage>
</organism>
<dbReference type="RefSeq" id="XP_003245153.1">
    <property type="nucleotide sequence ID" value="XM_003245105.3"/>
</dbReference>
<dbReference type="EnsemblMetazoa" id="XM_003245105.4">
    <property type="protein sequence ID" value="XP_003245153.1"/>
    <property type="gene ID" value="LOC100569227"/>
</dbReference>
<keyword evidence="1" id="KW-0732">Signal</keyword>
<dbReference type="GeneID" id="100569227"/>
<protein>
    <submittedName>
        <fullName evidence="2">Uncharacterized protein</fullName>
    </submittedName>
</protein>
<dbReference type="Proteomes" id="UP000007819">
    <property type="component" value="Chromosome A2"/>
</dbReference>
<evidence type="ECO:0000313" key="3">
    <source>
        <dbReference type="Proteomes" id="UP000007819"/>
    </source>
</evidence>
<keyword evidence="3" id="KW-1185">Reference proteome</keyword>
<dbReference type="EnsemblMetazoa" id="XM_016805143.2">
    <property type="protein sequence ID" value="XP_016660632.1"/>
    <property type="gene ID" value="LOC100569227"/>
</dbReference>
<name>A0A8R2H5F7_ACYPI</name>
<dbReference type="AlphaFoldDB" id="A0A8R2H5F7"/>
<dbReference type="RefSeq" id="XP_016660632.1">
    <property type="nucleotide sequence ID" value="XM_016805143.1"/>
</dbReference>
<feature type="chain" id="PRO_5042775242" evidence="1">
    <location>
        <begin position="19"/>
        <end position="239"/>
    </location>
</feature>
<proteinExistence type="predicted"/>